<keyword evidence="1" id="KW-0004">4Fe-4S</keyword>
<evidence type="ECO:0000256" key="3">
    <source>
        <dbReference type="ARBA" id="ARBA00023004"/>
    </source>
</evidence>
<dbReference type="InterPro" id="IPR017896">
    <property type="entry name" value="4Fe4S_Fe-S-bd"/>
</dbReference>
<dbReference type="Pfam" id="PF13187">
    <property type="entry name" value="Fer4_9"/>
    <property type="match status" value="1"/>
</dbReference>
<dbReference type="AlphaFoldDB" id="A0A7C2NU07"/>
<accession>A0A7C2NU07</accession>
<feature type="domain" description="4Fe-4S ferredoxin-type" evidence="5">
    <location>
        <begin position="236"/>
        <end position="265"/>
    </location>
</feature>
<evidence type="ECO:0000256" key="2">
    <source>
        <dbReference type="ARBA" id="ARBA00022723"/>
    </source>
</evidence>
<proteinExistence type="predicted"/>
<dbReference type="EMBL" id="DSMR01000178">
    <property type="protein sequence ID" value="HET47020.1"/>
    <property type="molecule type" value="Genomic_DNA"/>
</dbReference>
<dbReference type="SUPFAM" id="SSF54862">
    <property type="entry name" value="4Fe-4S ferredoxins"/>
    <property type="match status" value="2"/>
</dbReference>
<feature type="domain" description="4Fe-4S ferredoxin-type" evidence="5">
    <location>
        <begin position="44"/>
        <end position="73"/>
    </location>
</feature>
<dbReference type="PROSITE" id="PS00198">
    <property type="entry name" value="4FE4S_FER_1"/>
    <property type="match status" value="2"/>
</dbReference>
<evidence type="ECO:0000256" key="1">
    <source>
        <dbReference type="ARBA" id="ARBA00022485"/>
    </source>
</evidence>
<dbReference type="InterPro" id="IPR050572">
    <property type="entry name" value="Fe-S_Ferredoxin"/>
</dbReference>
<name>A0A7C2NU07_9BACT</name>
<dbReference type="InterPro" id="IPR017900">
    <property type="entry name" value="4Fe4S_Fe_S_CS"/>
</dbReference>
<dbReference type="PROSITE" id="PS51379">
    <property type="entry name" value="4FE4S_FER_2"/>
    <property type="match status" value="2"/>
</dbReference>
<dbReference type="Pfam" id="PF00037">
    <property type="entry name" value="Fer4"/>
    <property type="match status" value="1"/>
</dbReference>
<dbReference type="GO" id="GO:0051539">
    <property type="term" value="F:4 iron, 4 sulfur cluster binding"/>
    <property type="evidence" value="ECO:0007669"/>
    <property type="project" value="UniProtKB-KW"/>
</dbReference>
<evidence type="ECO:0000259" key="5">
    <source>
        <dbReference type="PROSITE" id="PS51379"/>
    </source>
</evidence>
<sequence>MGPGTIRGAEPRVEPQACPRSRTTKASCQRCLEVCPTGAMHLDPEPRIVAALCTGCGGCAAVCPTEAVTAPLPPVVLNNGTWRLACYQVEKSSPCPCLLGLHWQTVALALEQGLEKLELVVGPCGECVNGKNRDPREQLLPLVTQVAQGLGLPEPEVVVEERPVPLGTPQAGVSRRALLAFLQGKSQEAPRPSFSWREEVVLPQVAVGEVVRVGPCFLCPACVHACTVKALRIQDSKLVFDGSRCNGCRACADACGFAALEVLPKVVQGQKVLTLARECVCSQCGESFLGEAQRCPRCSFLRRP</sequence>
<evidence type="ECO:0000256" key="4">
    <source>
        <dbReference type="ARBA" id="ARBA00023014"/>
    </source>
</evidence>
<dbReference type="PANTHER" id="PTHR43687:SF1">
    <property type="entry name" value="FERREDOXIN III"/>
    <property type="match status" value="1"/>
</dbReference>
<dbReference type="GO" id="GO:0046872">
    <property type="term" value="F:metal ion binding"/>
    <property type="evidence" value="ECO:0007669"/>
    <property type="project" value="UniProtKB-KW"/>
</dbReference>
<gene>
    <name evidence="6" type="ORF">ENQ31_02505</name>
</gene>
<keyword evidence="4" id="KW-0411">Iron-sulfur</keyword>
<dbReference type="PANTHER" id="PTHR43687">
    <property type="entry name" value="ADENYLYLSULFATE REDUCTASE, BETA SUBUNIT"/>
    <property type="match status" value="1"/>
</dbReference>
<comment type="caution">
    <text evidence="6">The sequence shown here is derived from an EMBL/GenBank/DDBJ whole genome shotgun (WGS) entry which is preliminary data.</text>
</comment>
<evidence type="ECO:0000313" key="6">
    <source>
        <dbReference type="EMBL" id="HET47020.1"/>
    </source>
</evidence>
<organism evidence="6">
    <name type="scientific">Thermoanaerobaculum aquaticum</name>
    <dbReference type="NCBI Taxonomy" id="1312852"/>
    <lineage>
        <taxon>Bacteria</taxon>
        <taxon>Pseudomonadati</taxon>
        <taxon>Acidobacteriota</taxon>
        <taxon>Thermoanaerobaculia</taxon>
        <taxon>Thermoanaerobaculales</taxon>
        <taxon>Thermoanaerobaculaceae</taxon>
        <taxon>Thermoanaerobaculum</taxon>
    </lineage>
</organism>
<keyword evidence="2" id="KW-0479">Metal-binding</keyword>
<reference evidence="6" key="1">
    <citation type="journal article" date="2020" name="mSystems">
        <title>Genome- and Community-Level Interaction Insights into Carbon Utilization and Element Cycling Functions of Hydrothermarchaeota in Hydrothermal Sediment.</title>
        <authorList>
            <person name="Zhou Z."/>
            <person name="Liu Y."/>
            <person name="Xu W."/>
            <person name="Pan J."/>
            <person name="Luo Z.H."/>
            <person name="Li M."/>
        </authorList>
    </citation>
    <scope>NUCLEOTIDE SEQUENCE [LARGE SCALE GENOMIC DNA]</scope>
    <source>
        <strain evidence="6">SpSt-299</strain>
    </source>
</reference>
<dbReference type="Gene3D" id="3.30.70.20">
    <property type="match status" value="2"/>
</dbReference>
<protein>
    <submittedName>
        <fullName evidence="6">4Fe-4S dicluster domain-containing protein</fullName>
    </submittedName>
</protein>
<keyword evidence="3" id="KW-0408">Iron</keyword>